<dbReference type="PANTHER" id="PTHR33096:SF1">
    <property type="entry name" value="CXC1-LIKE CYSTEINE CLUSTER ASSOCIATED WITH KDZ TRANSPOSASES DOMAIN-CONTAINING PROTEIN"/>
    <property type="match status" value="1"/>
</dbReference>
<keyword evidence="1" id="KW-1133">Transmembrane helix</keyword>
<organism evidence="2 3">
    <name type="scientific">Heliocybe sulcata</name>
    <dbReference type="NCBI Taxonomy" id="5364"/>
    <lineage>
        <taxon>Eukaryota</taxon>
        <taxon>Fungi</taxon>
        <taxon>Dikarya</taxon>
        <taxon>Basidiomycota</taxon>
        <taxon>Agaricomycotina</taxon>
        <taxon>Agaricomycetes</taxon>
        <taxon>Gloeophyllales</taxon>
        <taxon>Gloeophyllaceae</taxon>
        <taxon>Heliocybe</taxon>
    </lineage>
</organism>
<feature type="transmembrane region" description="Helical" evidence="1">
    <location>
        <begin position="12"/>
        <end position="32"/>
    </location>
</feature>
<evidence type="ECO:0000256" key="1">
    <source>
        <dbReference type="SAM" id="Phobius"/>
    </source>
</evidence>
<name>A0A5C3MSI6_9AGAM</name>
<gene>
    <name evidence="2" type="ORF">OE88DRAFT_1634923</name>
</gene>
<accession>A0A5C3MSI6</accession>
<sequence>KCMFKFFEESGIFVMACWHGIILLVCNMVKILSHLPLYDLAMVNKAIDVYGDNLCIGYDIGCAFEGTISRSSISDKAADSGLRMAVSFFHSHAHNRGCQL</sequence>
<proteinExistence type="predicted"/>
<dbReference type="PANTHER" id="PTHR33096">
    <property type="entry name" value="CXC2 DOMAIN-CONTAINING PROTEIN"/>
    <property type="match status" value="1"/>
</dbReference>
<protein>
    <submittedName>
        <fullName evidence="2">Uncharacterized protein</fullName>
    </submittedName>
</protein>
<dbReference type="Proteomes" id="UP000305948">
    <property type="component" value="Unassembled WGS sequence"/>
</dbReference>
<evidence type="ECO:0000313" key="2">
    <source>
        <dbReference type="EMBL" id="TFK48354.1"/>
    </source>
</evidence>
<keyword evidence="3" id="KW-1185">Reference proteome</keyword>
<reference evidence="2 3" key="1">
    <citation type="journal article" date="2019" name="Nat. Ecol. Evol.">
        <title>Megaphylogeny resolves global patterns of mushroom evolution.</title>
        <authorList>
            <person name="Varga T."/>
            <person name="Krizsan K."/>
            <person name="Foldi C."/>
            <person name="Dima B."/>
            <person name="Sanchez-Garcia M."/>
            <person name="Sanchez-Ramirez S."/>
            <person name="Szollosi G.J."/>
            <person name="Szarkandi J.G."/>
            <person name="Papp V."/>
            <person name="Albert L."/>
            <person name="Andreopoulos W."/>
            <person name="Angelini C."/>
            <person name="Antonin V."/>
            <person name="Barry K.W."/>
            <person name="Bougher N.L."/>
            <person name="Buchanan P."/>
            <person name="Buyck B."/>
            <person name="Bense V."/>
            <person name="Catcheside P."/>
            <person name="Chovatia M."/>
            <person name="Cooper J."/>
            <person name="Damon W."/>
            <person name="Desjardin D."/>
            <person name="Finy P."/>
            <person name="Geml J."/>
            <person name="Haridas S."/>
            <person name="Hughes K."/>
            <person name="Justo A."/>
            <person name="Karasinski D."/>
            <person name="Kautmanova I."/>
            <person name="Kiss B."/>
            <person name="Kocsube S."/>
            <person name="Kotiranta H."/>
            <person name="LaButti K.M."/>
            <person name="Lechner B.E."/>
            <person name="Liimatainen K."/>
            <person name="Lipzen A."/>
            <person name="Lukacs Z."/>
            <person name="Mihaltcheva S."/>
            <person name="Morgado L.N."/>
            <person name="Niskanen T."/>
            <person name="Noordeloos M.E."/>
            <person name="Ohm R.A."/>
            <person name="Ortiz-Santana B."/>
            <person name="Ovrebo C."/>
            <person name="Racz N."/>
            <person name="Riley R."/>
            <person name="Savchenko A."/>
            <person name="Shiryaev A."/>
            <person name="Soop K."/>
            <person name="Spirin V."/>
            <person name="Szebenyi C."/>
            <person name="Tomsovsky M."/>
            <person name="Tulloss R.E."/>
            <person name="Uehling J."/>
            <person name="Grigoriev I.V."/>
            <person name="Vagvolgyi C."/>
            <person name="Papp T."/>
            <person name="Martin F.M."/>
            <person name="Miettinen O."/>
            <person name="Hibbett D.S."/>
            <person name="Nagy L.G."/>
        </authorList>
    </citation>
    <scope>NUCLEOTIDE SEQUENCE [LARGE SCALE GENOMIC DNA]</scope>
    <source>
        <strain evidence="2 3">OMC1185</strain>
    </source>
</reference>
<keyword evidence="1" id="KW-0812">Transmembrane</keyword>
<dbReference type="InterPro" id="IPR040521">
    <property type="entry name" value="KDZ"/>
</dbReference>
<evidence type="ECO:0000313" key="3">
    <source>
        <dbReference type="Proteomes" id="UP000305948"/>
    </source>
</evidence>
<dbReference type="Pfam" id="PF18758">
    <property type="entry name" value="KDZ"/>
    <property type="match status" value="1"/>
</dbReference>
<dbReference type="EMBL" id="ML213520">
    <property type="protein sequence ID" value="TFK48354.1"/>
    <property type="molecule type" value="Genomic_DNA"/>
</dbReference>
<dbReference type="OrthoDB" id="3251205at2759"/>
<dbReference type="AlphaFoldDB" id="A0A5C3MSI6"/>
<keyword evidence="1" id="KW-0472">Membrane</keyword>
<feature type="non-terminal residue" evidence="2">
    <location>
        <position position="1"/>
    </location>
</feature>